<evidence type="ECO:0000256" key="1">
    <source>
        <dbReference type="SAM" id="MobiDB-lite"/>
    </source>
</evidence>
<evidence type="ECO:0000313" key="2">
    <source>
        <dbReference type="Ensembl" id="ENSCCNP00000013025.1"/>
    </source>
</evidence>
<feature type="compositionally biased region" description="Basic residues" evidence="1">
    <location>
        <begin position="10"/>
        <end position="21"/>
    </location>
</feature>
<protein>
    <submittedName>
        <fullName evidence="2">Uncharacterized protein</fullName>
    </submittedName>
</protein>
<accession>A0A8C0ZRN7</accession>
<reference evidence="2" key="1">
    <citation type="submission" date="2023-09" db="UniProtKB">
        <authorList>
            <consortium name="Ensembl"/>
        </authorList>
    </citation>
    <scope>IDENTIFICATION</scope>
</reference>
<organism evidence="2">
    <name type="scientific">Castor canadensis</name>
    <name type="common">American beaver</name>
    <dbReference type="NCBI Taxonomy" id="51338"/>
    <lineage>
        <taxon>Eukaryota</taxon>
        <taxon>Metazoa</taxon>
        <taxon>Chordata</taxon>
        <taxon>Craniata</taxon>
        <taxon>Vertebrata</taxon>
        <taxon>Euteleostomi</taxon>
        <taxon>Mammalia</taxon>
        <taxon>Eutheria</taxon>
        <taxon>Euarchontoglires</taxon>
        <taxon>Glires</taxon>
        <taxon>Rodentia</taxon>
        <taxon>Castorimorpha</taxon>
        <taxon>Castoridae</taxon>
        <taxon>Castor</taxon>
    </lineage>
</organism>
<feature type="region of interest" description="Disordered" evidence="1">
    <location>
        <begin position="1"/>
        <end position="34"/>
    </location>
</feature>
<dbReference type="Ensembl" id="ENSCCNT00000017105.1">
    <property type="protein sequence ID" value="ENSCCNP00000013025.1"/>
    <property type="gene ID" value="ENSCCNG00000013517.1"/>
</dbReference>
<name>A0A8C0ZRN7_CASCN</name>
<sequence length="97" mass="11294">MEPQKEKTVRHPKKSKKRKLSPNKLGRATGPMRPRWDLADRQLEFKKARLSTILFAENCEVTHDQLCELLKYAVLGKSCVPKPRYEIDCDEKFHTGV</sequence>
<dbReference type="AlphaFoldDB" id="A0A8C0ZRN7"/>
<proteinExistence type="predicted"/>